<proteinExistence type="predicted"/>
<dbReference type="Proteomes" id="UP000059188">
    <property type="component" value="Unassembled WGS sequence"/>
</dbReference>
<keyword evidence="4" id="KW-1185">Reference proteome</keyword>
<feature type="transmembrane region" description="Helical" evidence="2">
    <location>
        <begin position="104"/>
        <end position="122"/>
    </location>
</feature>
<feature type="region of interest" description="Disordered" evidence="1">
    <location>
        <begin position="1"/>
        <end position="53"/>
    </location>
</feature>
<protein>
    <submittedName>
        <fullName evidence="3">Uncharacterized protein</fullName>
    </submittedName>
</protein>
<accession>A0A0B7G1F7</accession>
<organism evidence="3 4">
    <name type="scientific">Thanatephorus cucumeris (strain AG1-IB / isolate 7/3/14)</name>
    <name type="common">Lettuce bottom rot fungus</name>
    <name type="synonym">Rhizoctonia solani</name>
    <dbReference type="NCBI Taxonomy" id="1108050"/>
    <lineage>
        <taxon>Eukaryota</taxon>
        <taxon>Fungi</taxon>
        <taxon>Dikarya</taxon>
        <taxon>Basidiomycota</taxon>
        <taxon>Agaricomycotina</taxon>
        <taxon>Agaricomycetes</taxon>
        <taxon>Cantharellales</taxon>
        <taxon>Ceratobasidiaceae</taxon>
        <taxon>Rhizoctonia</taxon>
        <taxon>Rhizoctonia solani AG-1</taxon>
    </lineage>
</organism>
<keyword evidence="2" id="KW-0812">Transmembrane</keyword>
<gene>
    <name evidence="3" type="ORF">RSOLAG1IB_12608</name>
</gene>
<feature type="transmembrane region" description="Helical" evidence="2">
    <location>
        <begin position="74"/>
        <end position="98"/>
    </location>
</feature>
<sequence>MNSEATELLDRSARADARGADLEAGESPREIGLRHRGITDSDTTTRSEELDNHAAGRERRYDELLSLGSYKSSFWVVLTRSWANVGLLFVPVAFILHYRPPGSVIPVVIINFIAIGALSGLLEFTSTQVALRVGGFAERIIT</sequence>
<evidence type="ECO:0000256" key="2">
    <source>
        <dbReference type="SAM" id="Phobius"/>
    </source>
</evidence>
<keyword evidence="2" id="KW-0472">Membrane</keyword>
<evidence type="ECO:0000256" key="1">
    <source>
        <dbReference type="SAM" id="MobiDB-lite"/>
    </source>
</evidence>
<name>A0A0B7G1F7_THACB</name>
<evidence type="ECO:0000313" key="3">
    <source>
        <dbReference type="EMBL" id="CEL62929.1"/>
    </source>
</evidence>
<feature type="compositionally biased region" description="Basic and acidic residues" evidence="1">
    <location>
        <begin position="8"/>
        <end position="53"/>
    </location>
</feature>
<dbReference type="EMBL" id="LN679847">
    <property type="protein sequence ID" value="CEL62929.1"/>
    <property type="molecule type" value="Genomic_DNA"/>
</dbReference>
<evidence type="ECO:0000313" key="4">
    <source>
        <dbReference type="Proteomes" id="UP000059188"/>
    </source>
</evidence>
<reference evidence="3 4" key="1">
    <citation type="submission" date="2014-11" db="EMBL/GenBank/DDBJ databases">
        <authorList>
            <person name="Wibberg Daniel"/>
        </authorList>
    </citation>
    <scope>NUCLEOTIDE SEQUENCE [LARGE SCALE GENOMIC DNA]</scope>
    <source>
        <strain evidence="3">Rhizoctonia solani AG1-IB 7/3/14</strain>
    </source>
</reference>
<keyword evidence="2" id="KW-1133">Transmembrane helix</keyword>
<dbReference type="AlphaFoldDB" id="A0A0B7G1F7"/>